<sequence>MKEPLPPRARRGHMEDVVGVQGVYWAGSGEDIVIRVTVELTADLPRAPWLRDAQHQTRRSEHSLLSPSLLLPDTAAAGGDTENMNGSLTRRVNVFAREPGNLTRHSSLCSSRGIRRS</sequence>
<gene>
    <name evidence="2" type="ORF">DNTS_030476</name>
</gene>
<evidence type="ECO:0000256" key="1">
    <source>
        <dbReference type="SAM" id="MobiDB-lite"/>
    </source>
</evidence>
<evidence type="ECO:0000313" key="2">
    <source>
        <dbReference type="EMBL" id="TRY54213.1"/>
    </source>
</evidence>
<name>A0A553MM10_9TELE</name>
<proteinExistence type="predicted"/>
<dbReference type="AlphaFoldDB" id="A0A553MM10"/>
<keyword evidence="3" id="KW-1185">Reference proteome</keyword>
<dbReference type="EMBL" id="SRMA01027358">
    <property type="protein sequence ID" value="TRY54213.1"/>
    <property type="molecule type" value="Genomic_DNA"/>
</dbReference>
<comment type="caution">
    <text evidence="2">The sequence shown here is derived from an EMBL/GenBank/DDBJ whole genome shotgun (WGS) entry which is preliminary data.</text>
</comment>
<feature type="region of interest" description="Disordered" evidence="1">
    <location>
        <begin position="53"/>
        <end position="86"/>
    </location>
</feature>
<organism evidence="2 3">
    <name type="scientific">Danionella cerebrum</name>
    <dbReference type="NCBI Taxonomy" id="2873325"/>
    <lineage>
        <taxon>Eukaryota</taxon>
        <taxon>Metazoa</taxon>
        <taxon>Chordata</taxon>
        <taxon>Craniata</taxon>
        <taxon>Vertebrata</taxon>
        <taxon>Euteleostomi</taxon>
        <taxon>Actinopterygii</taxon>
        <taxon>Neopterygii</taxon>
        <taxon>Teleostei</taxon>
        <taxon>Ostariophysi</taxon>
        <taxon>Cypriniformes</taxon>
        <taxon>Danionidae</taxon>
        <taxon>Danioninae</taxon>
        <taxon>Danionella</taxon>
    </lineage>
</organism>
<accession>A0A553MM10</accession>
<reference evidence="2 3" key="1">
    <citation type="journal article" date="2019" name="Sci. Data">
        <title>Hybrid genome assembly and annotation of Danionella translucida.</title>
        <authorList>
            <person name="Kadobianskyi M."/>
            <person name="Schulze L."/>
            <person name="Schuelke M."/>
            <person name="Judkewitz B."/>
        </authorList>
    </citation>
    <scope>NUCLEOTIDE SEQUENCE [LARGE SCALE GENOMIC DNA]</scope>
    <source>
        <strain evidence="2 3">Bolton</strain>
    </source>
</reference>
<dbReference type="Proteomes" id="UP000316079">
    <property type="component" value="Unassembled WGS sequence"/>
</dbReference>
<protein>
    <submittedName>
        <fullName evidence="2">Uncharacterized protein</fullName>
    </submittedName>
</protein>
<feature type="compositionally biased region" description="Basic and acidic residues" evidence="1">
    <location>
        <begin position="53"/>
        <end position="62"/>
    </location>
</feature>
<feature type="compositionally biased region" description="Low complexity" evidence="1">
    <location>
        <begin position="63"/>
        <end position="72"/>
    </location>
</feature>
<evidence type="ECO:0000313" key="3">
    <source>
        <dbReference type="Proteomes" id="UP000316079"/>
    </source>
</evidence>